<evidence type="ECO:0000256" key="1">
    <source>
        <dbReference type="SAM" id="MobiDB-lite"/>
    </source>
</evidence>
<accession>A0A3M9X4V2</accession>
<dbReference type="EMBL" id="QKOD01000009">
    <property type="protein sequence ID" value="RNJ42716.1"/>
    <property type="molecule type" value="Genomic_DNA"/>
</dbReference>
<reference evidence="2 3" key="1">
    <citation type="journal article" date="2018" name="Mol. Plant Microbe Interact.">
        <title>Taxonomically Different Co-Microsymbionts of a Relict Legume, Oxytropis popoviana, Have Complementary Sets of Symbiotic Genes and Together Increase the Efficiency of Plant Nodulation.</title>
        <authorList>
            <person name="Safronova V."/>
            <person name="Belimov A."/>
            <person name="Sazanova A."/>
            <person name="Chirak E."/>
            <person name="Verkhozina A."/>
            <person name="Kuznetsova I."/>
            <person name="Andronov E."/>
            <person name="Puhalsky J."/>
            <person name="Tikhonovich I."/>
        </authorList>
    </citation>
    <scope>NUCLEOTIDE SEQUENCE [LARGE SCALE GENOMIC DNA]</scope>
    <source>
        <strain evidence="2 3">Opo-235</strain>
    </source>
</reference>
<proteinExistence type="predicted"/>
<comment type="caution">
    <text evidence="2">The sequence shown here is derived from an EMBL/GenBank/DDBJ whole genome shotgun (WGS) entry which is preliminary data.</text>
</comment>
<protein>
    <recommendedName>
        <fullName evidence="4">Transposase</fullName>
    </recommendedName>
</protein>
<evidence type="ECO:0000313" key="2">
    <source>
        <dbReference type="EMBL" id="RNJ42716.1"/>
    </source>
</evidence>
<dbReference type="Proteomes" id="UP000275436">
    <property type="component" value="Unassembled WGS sequence"/>
</dbReference>
<sequence>MIIDKSRSYAAKRQVVPQVKHRSHKGLNNRAENSHVLLQKQNGPTASDPEAIYNGSCRSSQPCENHFVRI</sequence>
<organism evidence="2 3">
    <name type="scientific">Mesorhizobium japonicum</name>
    <dbReference type="NCBI Taxonomy" id="2066070"/>
    <lineage>
        <taxon>Bacteria</taxon>
        <taxon>Pseudomonadati</taxon>
        <taxon>Pseudomonadota</taxon>
        <taxon>Alphaproteobacteria</taxon>
        <taxon>Hyphomicrobiales</taxon>
        <taxon>Phyllobacteriaceae</taxon>
        <taxon>Mesorhizobium</taxon>
    </lineage>
</organism>
<dbReference type="AlphaFoldDB" id="A0A3M9X4V2"/>
<feature type="region of interest" description="Disordered" evidence="1">
    <location>
        <begin position="1"/>
        <end position="34"/>
    </location>
</feature>
<name>A0A3M9X4V2_9HYPH</name>
<evidence type="ECO:0008006" key="4">
    <source>
        <dbReference type="Google" id="ProtNLM"/>
    </source>
</evidence>
<evidence type="ECO:0000313" key="3">
    <source>
        <dbReference type="Proteomes" id="UP000275436"/>
    </source>
</evidence>
<gene>
    <name evidence="2" type="ORF">DNR46_26705</name>
</gene>